<dbReference type="InterPro" id="IPR052030">
    <property type="entry name" value="Peptidase_M20/M20A_hydrolases"/>
</dbReference>
<keyword evidence="1" id="KW-0464">Manganese</keyword>
<dbReference type="GO" id="GO:0016805">
    <property type="term" value="F:dipeptidase activity"/>
    <property type="evidence" value="ECO:0007669"/>
    <property type="project" value="TreeGrafter"/>
</dbReference>
<feature type="binding site" evidence="1">
    <location>
        <position position="208"/>
    </location>
    <ligand>
        <name>Mn(2+)</name>
        <dbReference type="ChEBI" id="CHEBI:29035"/>
        <label>2</label>
    </ligand>
</feature>
<comment type="cofactor">
    <cofactor evidence="1">
        <name>Mn(2+)</name>
        <dbReference type="ChEBI" id="CHEBI:29035"/>
    </cofactor>
    <text evidence="1">The Mn(2+) ion enhances activity.</text>
</comment>
<dbReference type="GO" id="GO:0005737">
    <property type="term" value="C:cytoplasm"/>
    <property type="evidence" value="ECO:0007669"/>
    <property type="project" value="TreeGrafter"/>
</dbReference>
<organism evidence="3 4">
    <name type="scientific">Brevibacterium rongguiense</name>
    <dbReference type="NCBI Taxonomy" id="2695267"/>
    <lineage>
        <taxon>Bacteria</taxon>
        <taxon>Bacillati</taxon>
        <taxon>Actinomycetota</taxon>
        <taxon>Actinomycetes</taxon>
        <taxon>Micrococcales</taxon>
        <taxon>Brevibacteriaceae</taxon>
        <taxon>Brevibacterium</taxon>
    </lineage>
</organism>
<evidence type="ECO:0000259" key="2">
    <source>
        <dbReference type="Pfam" id="PF07687"/>
    </source>
</evidence>
<evidence type="ECO:0000313" key="4">
    <source>
        <dbReference type="Proteomes" id="UP000469215"/>
    </source>
</evidence>
<dbReference type="PIRSF" id="PIRSF005962">
    <property type="entry name" value="Pept_M20D_amidohydro"/>
    <property type="match status" value="1"/>
</dbReference>
<keyword evidence="1" id="KW-0479">Metal-binding</keyword>
<feature type="binding site" evidence="1">
    <location>
        <position position="405"/>
    </location>
    <ligand>
        <name>Mn(2+)</name>
        <dbReference type="ChEBI" id="CHEBI:29035"/>
        <label>2</label>
    </ligand>
</feature>
<evidence type="ECO:0000256" key="1">
    <source>
        <dbReference type="PIRSR" id="PIRSR005962-1"/>
    </source>
</evidence>
<dbReference type="InterPro" id="IPR011650">
    <property type="entry name" value="Peptidase_M20_dimer"/>
</dbReference>
<keyword evidence="3" id="KW-0378">Hydrolase</keyword>
<dbReference type="Pfam" id="PF07687">
    <property type="entry name" value="M20_dimer"/>
    <property type="match status" value="1"/>
</dbReference>
<dbReference type="PANTHER" id="PTHR30575:SF3">
    <property type="entry name" value="PEPTIDASE M20 DIMERISATION DOMAIN-CONTAINING PROTEIN"/>
    <property type="match status" value="1"/>
</dbReference>
<dbReference type="InterPro" id="IPR036264">
    <property type="entry name" value="Bact_exopeptidase_dim_dom"/>
</dbReference>
<feature type="binding site" evidence="1">
    <location>
        <position position="150"/>
    </location>
    <ligand>
        <name>Mn(2+)</name>
        <dbReference type="ChEBI" id="CHEBI:29035"/>
        <label>2</label>
    </ligand>
</feature>
<protein>
    <submittedName>
        <fullName evidence="3">Amidohydrolase</fullName>
    </submittedName>
</protein>
<dbReference type="InterPro" id="IPR017439">
    <property type="entry name" value="Amidohydrolase"/>
</dbReference>
<dbReference type="AlphaFoldDB" id="A0A6N9H9B7"/>
<feature type="binding site" evidence="1">
    <location>
        <position position="184"/>
    </location>
    <ligand>
        <name>Mn(2+)</name>
        <dbReference type="ChEBI" id="CHEBI:29035"/>
        <label>2</label>
    </ligand>
</feature>
<accession>A0A6N9H9B7</accession>
<reference evidence="3 4" key="1">
    <citation type="submission" date="2020-01" db="EMBL/GenBank/DDBJ databases">
        <authorList>
            <person name="Deng T."/>
        </authorList>
    </citation>
    <scope>NUCLEOTIDE SEQUENCE [LARGE SCALE GENOMIC DNA]</scope>
    <source>
        <strain evidence="3 4">5221</strain>
    </source>
</reference>
<feature type="domain" description="Peptidase M20 dimerisation" evidence="2">
    <location>
        <begin position="230"/>
        <end position="305"/>
    </location>
</feature>
<dbReference type="NCBIfam" id="TIGR01891">
    <property type="entry name" value="amidohydrolases"/>
    <property type="match status" value="1"/>
</dbReference>
<dbReference type="Proteomes" id="UP000469215">
    <property type="component" value="Unassembled WGS sequence"/>
</dbReference>
<dbReference type="InterPro" id="IPR002933">
    <property type="entry name" value="Peptidase_M20"/>
</dbReference>
<dbReference type="RefSeq" id="WP_160954043.1">
    <property type="nucleotide sequence ID" value="NZ_WWEQ01000064.1"/>
</dbReference>
<dbReference type="GO" id="GO:0046657">
    <property type="term" value="P:folic acid catabolic process"/>
    <property type="evidence" value="ECO:0007669"/>
    <property type="project" value="TreeGrafter"/>
</dbReference>
<dbReference type="EMBL" id="WWEQ01000064">
    <property type="protein sequence ID" value="MYM20629.1"/>
    <property type="molecule type" value="Genomic_DNA"/>
</dbReference>
<sequence length="441" mass="46087">MSATTTPDADLRQSLVAWRRDFHRFAEPGWTEFRTSAAIISVLRGLGWRTVYGPELHGASGRLGVPGPEVLAAARERAIAQGADAELVAAMGEGFTGVLGVLETGRPGPTVCFRFDIDSNDLIESAAPDHRPAAQGFASVNAGAMHGCGHDGHAAMGLGLARLLTGLRDELNGSVKIIFQPAEEGLRGAHSLVAAGWLDDVDVFAATHLVADGRPGHVVTGADTYLASTKFDVEFAGVGAHAGGDPEKGRNALLAAAQAVLGLHAIPRHSAGASRINVGTLTAGEGRNVVPRAAHLRAETRGQDSAINDFMFARAQEVVAGAAAMYGVEHSLTVVGRADREDPSPELLPFAAACFQDLPGVTVISERPDGPSGSEDATAMMRRVKERGGLATYVHIGMATEWGHHTERFDVDEDALAIGVEAAARMALGAPEFLASLPERS</sequence>
<evidence type="ECO:0000313" key="3">
    <source>
        <dbReference type="EMBL" id="MYM20629.1"/>
    </source>
</evidence>
<dbReference type="PANTHER" id="PTHR30575">
    <property type="entry name" value="PEPTIDASE M20"/>
    <property type="match status" value="1"/>
</dbReference>
<gene>
    <name evidence="3" type="ORF">GSY69_11825</name>
</gene>
<dbReference type="Pfam" id="PF01546">
    <property type="entry name" value="Peptidase_M20"/>
    <property type="match status" value="1"/>
</dbReference>
<dbReference type="SUPFAM" id="SSF53187">
    <property type="entry name" value="Zn-dependent exopeptidases"/>
    <property type="match status" value="1"/>
</dbReference>
<keyword evidence="4" id="KW-1185">Reference proteome</keyword>
<dbReference type="GO" id="GO:0071713">
    <property type="term" value="F:para-aminobenzoyl-glutamate hydrolase activity"/>
    <property type="evidence" value="ECO:0007669"/>
    <property type="project" value="TreeGrafter"/>
</dbReference>
<dbReference type="SUPFAM" id="SSF55031">
    <property type="entry name" value="Bacterial exopeptidase dimerisation domain"/>
    <property type="match status" value="1"/>
</dbReference>
<name>A0A6N9H9B7_9MICO</name>
<feature type="binding site" evidence="1">
    <location>
        <position position="148"/>
    </location>
    <ligand>
        <name>Mn(2+)</name>
        <dbReference type="ChEBI" id="CHEBI:29035"/>
        <label>2</label>
    </ligand>
</feature>
<comment type="caution">
    <text evidence="3">The sequence shown here is derived from an EMBL/GenBank/DDBJ whole genome shotgun (WGS) entry which is preliminary data.</text>
</comment>
<dbReference type="GO" id="GO:0046872">
    <property type="term" value="F:metal ion binding"/>
    <property type="evidence" value="ECO:0007669"/>
    <property type="project" value="UniProtKB-KW"/>
</dbReference>
<proteinExistence type="predicted"/>
<dbReference type="Gene3D" id="3.40.630.10">
    <property type="entry name" value="Zn peptidases"/>
    <property type="match status" value="2"/>
</dbReference>